<keyword evidence="2" id="KW-0328">Glycosyltransferase</keyword>
<proteinExistence type="inferred from homology"/>
<accession>A0A1T4XUA3</accession>
<protein>
    <recommendedName>
        <fullName evidence="4">Glycosyltransferase 2-like domain-containing protein</fullName>
    </recommendedName>
</protein>
<dbReference type="EMBL" id="FUYC01000017">
    <property type="protein sequence ID" value="SKA93159.1"/>
    <property type="molecule type" value="Genomic_DNA"/>
</dbReference>
<comment type="similarity">
    <text evidence="1">Belongs to the glycosyltransferase 2 family.</text>
</comment>
<dbReference type="Proteomes" id="UP000190027">
    <property type="component" value="Unassembled WGS sequence"/>
</dbReference>
<dbReference type="AlphaFoldDB" id="A0A1T4XUA3"/>
<dbReference type="GO" id="GO:0016757">
    <property type="term" value="F:glycosyltransferase activity"/>
    <property type="evidence" value="ECO:0007669"/>
    <property type="project" value="UniProtKB-KW"/>
</dbReference>
<evidence type="ECO:0000256" key="1">
    <source>
        <dbReference type="ARBA" id="ARBA00006739"/>
    </source>
</evidence>
<keyword evidence="6" id="KW-1185">Reference proteome</keyword>
<dbReference type="OrthoDB" id="5443808at2"/>
<dbReference type="STRING" id="1121449.SAMN02745704_02468"/>
<dbReference type="Gene3D" id="3.90.550.10">
    <property type="entry name" value="Spore Coat Polysaccharide Biosynthesis Protein SpsA, Chain A"/>
    <property type="match status" value="1"/>
</dbReference>
<gene>
    <name evidence="5" type="ORF">SAMN02745704_02468</name>
</gene>
<sequence>MSRHPLLRLPAPSVLFPALPAPVRRSLYVGSCGVLHLLETVGLGLDSLPGKESEDRNADPAHDSFFPALYADMLLAALAERPLAHDLAARLPSLPGIKEALGPEQIAELRALEQATASVPQGQRHFQHLAAQRDMQRLRSFVLGRIQAEPDQLFWREHALILAVAEGDADLADHALDADVLQTLPSVHACLSWQAAFLAGRLEQAAKLALDMEPLFGPGVAQTRLAEALLAQNRREAGIQALLQAVAASPWRSNELLRVHELLEGFDTQVRPMRGEGRIFLYTWNKAGDLDQALHALARSNLGLARIVALNNGSTDDTARVLAKWQGELGRDRMGIVELPVNIGAPAARNWLLHAEAGDADWVVYLDDDALVPQDWLGRFGSAVERLPEAGVWGCRVVDHAQPLLAQAVDYQLFPARDAAAGPDLTSMQPHPFKLSRLHIQGLDRGQFHYARTCASVTGCCHLFQRDRLEQAGDFSLFLSPSQYDDMERDIRMLASGRTAAYQGHLRVEHVKRTGRDSLLPGPENANALGNRYKMQVLHDNAEIRESARVLNQALETDLFSRLERIQTAMEEACSTEHGN</sequence>
<evidence type="ECO:0000256" key="3">
    <source>
        <dbReference type="ARBA" id="ARBA00022679"/>
    </source>
</evidence>
<dbReference type="InterPro" id="IPR029044">
    <property type="entry name" value="Nucleotide-diphossugar_trans"/>
</dbReference>
<keyword evidence="3" id="KW-0808">Transferase</keyword>
<dbReference type="RefSeq" id="WP_078718009.1">
    <property type="nucleotide sequence ID" value="NZ_FUYC01000017.1"/>
</dbReference>
<evidence type="ECO:0000313" key="5">
    <source>
        <dbReference type="EMBL" id="SKA93159.1"/>
    </source>
</evidence>
<dbReference type="CDD" id="cd00761">
    <property type="entry name" value="Glyco_tranf_GTA_type"/>
    <property type="match status" value="1"/>
</dbReference>
<dbReference type="SUPFAM" id="SSF53448">
    <property type="entry name" value="Nucleotide-diphospho-sugar transferases"/>
    <property type="match status" value="1"/>
</dbReference>
<dbReference type="PANTHER" id="PTHR43179:SF12">
    <property type="entry name" value="GALACTOFURANOSYLTRANSFERASE GLFT2"/>
    <property type="match status" value="1"/>
</dbReference>
<name>A0A1T4XUA3_9BACT</name>
<evidence type="ECO:0000259" key="4">
    <source>
        <dbReference type="Pfam" id="PF00535"/>
    </source>
</evidence>
<dbReference type="Pfam" id="PF00535">
    <property type="entry name" value="Glycos_transf_2"/>
    <property type="match status" value="1"/>
</dbReference>
<evidence type="ECO:0000256" key="2">
    <source>
        <dbReference type="ARBA" id="ARBA00022676"/>
    </source>
</evidence>
<reference evidence="5 6" key="1">
    <citation type="submission" date="2017-02" db="EMBL/GenBank/DDBJ databases">
        <authorList>
            <person name="Peterson S.W."/>
        </authorList>
    </citation>
    <scope>NUCLEOTIDE SEQUENCE [LARGE SCALE GENOMIC DNA]</scope>
    <source>
        <strain evidence="5 6">DSM 16080</strain>
    </source>
</reference>
<dbReference type="PANTHER" id="PTHR43179">
    <property type="entry name" value="RHAMNOSYLTRANSFERASE WBBL"/>
    <property type="match status" value="1"/>
</dbReference>
<dbReference type="InterPro" id="IPR001173">
    <property type="entry name" value="Glyco_trans_2-like"/>
</dbReference>
<evidence type="ECO:0000313" key="6">
    <source>
        <dbReference type="Proteomes" id="UP000190027"/>
    </source>
</evidence>
<feature type="domain" description="Glycosyltransferase 2-like" evidence="4">
    <location>
        <begin position="281"/>
        <end position="399"/>
    </location>
</feature>
<organism evidence="5 6">
    <name type="scientific">Paucidesulfovibrio gracilis DSM 16080</name>
    <dbReference type="NCBI Taxonomy" id="1121449"/>
    <lineage>
        <taxon>Bacteria</taxon>
        <taxon>Pseudomonadati</taxon>
        <taxon>Thermodesulfobacteriota</taxon>
        <taxon>Desulfovibrionia</taxon>
        <taxon>Desulfovibrionales</taxon>
        <taxon>Desulfovibrionaceae</taxon>
        <taxon>Paucidesulfovibrio</taxon>
    </lineage>
</organism>